<dbReference type="AlphaFoldDB" id="A0A6N9TFU7"/>
<accession>A0A6N9TFU7</accession>
<dbReference type="InterPro" id="IPR012902">
    <property type="entry name" value="N_methyl_site"/>
</dbReference>
<comment type="caution">
    <text evidence="3">The sequence shown here is derived from an EMBL/GenBank/DDBJ whole genome shotgun (WGS) entry which is preliminary data.</text>
</comment>
<keyword evidence="2" id="KW-0812">Transmembrane</keyword>
<gene>
    <name evidence="3" type="ORF">GTQ48_02530</name>
</gene>
<dbReference type="SUPFAM" id="SSF54523">
    <property type="entry name" value="Pili subunits"/>
    <property type="match status" value="1"/>
</dbReference>
<reference evidence="3 4" key="1">
    <citation type="submission" date="2020-01" db="EMBL/GenBank/DDBJ databases">
        <title>Genomes of bacteria type strains.</title>
        <authorList>
            <person name="Chen J."/>
            <person name="Zhu S."/>
            <person name="Yang J."/>
        </authorList>
    </citation>
    <scope>NUCLEOTIDE SEQUENCE [LARGE SCALE GENOMIC DNA]</scope>
    <source>
        <strain evidence="3 4">LMG 24078</strain>
    </source>
</reference>
<dbReference type="InterPro" id="IPR045584">
    <property type="entry name" value="Pilin-like"/>
</dbReference>
<dbReference type="InterPro" id="IPR000983">
    <property type="entry name" value="Bac_GSPG_pilin"/>
</dbReference>
<protein>
    <submittedName>
        <fullName evidence="3">Prepilin-type N-terminal cleavage/methylation domain-containing protein</fullName>
    </submittedName>
</protein>
<evidence type="ECO:0000313" key="3">
    <source>
        <dbReference type="EMBL" id="NDW14409.1"/>
    </source>
</evidence>
<keyword evidence="2" id="KW-1133">Transmembrane helix</keyword>
<dbReference type="PRINTS" id="PR00813">
    <property type="entry name" value="BCTERIALGSPG"/>
</dbReference>
<organism evidence="3 4">
    <name type="scientific">Alteromonas genovensis</name>
    <dbReference type="NCBI Taxonomy" id="471225"/>
    <lineage>
        <taxon>Bacteria</taxon>
        <taxon>Pseudomonadati</taxon>
        <taxon>Pseudomonadota</taxon>
        <taxon>Gammaproteobacteria</taxon>
        <taxon>Alteromonadales</taxon>
        <taxon>Alteromonadaceae</taxon>
        <taxon>Alteromonas/Salinimonas group</taxon>
        <taxon>Alteromonas</taxon>
    </lineage>
</organism>
<dbReference type="Proteomes" id="UP000471381">
    <property type="component" value="Unassembled WGS sequence"/>
</dbReference>
<dbReference type="RefSeq" id="WP_163105010.1">
    <property type="nucleotide sequence ID" value="NZ_JAAAWO010000001.1"/>
</dbReference>
<proteinExistence type="predicted"/>
<feature type="transmembrane region" description="Helical" evidence="2">
    <location>
        <begin position="12"/>
        <end position="34"/>
    </location>
</feature>
<dbReference type="GO" id="GO:0015628">
    <property type="term" value="P:protein secretion by the type II secretion system"/>
    <property type="evidence" value="ECO:0007669"/>
    <property type="project" value="InterPro"/>
</dbReference>
<keyword evidence="2" id="KW-0472">Membrane</keyword>
<evidence type="ECO:0000313" key="4">
    <source>
        <dbReference type="Proteomes" id="UP000471381"/>
    </source>
</evidence>
<dbReference type="Gene3D" id="3.30.700.10">
    <property type="entry name" value="Glycoprotein, Type 4 Pilin"/>
    <property type="match status" value="1"/>
</dbReference>
<sequence length="127" mass="14238">MEGNCFKRRGLTLVELLIVLCIVGILTTLTMQSYQSGKRVTSRYLAKSHMIKLQAIQSRYWLSSGAFVPLSKLPDIDTGGVKIKEVASSNSHYEFKAVLTYFDSKAPCRTLIVTNTALLPRQCWLAH</sequence>
<keyword evidence="1" id="KW-0488">Methylation</keyword>
<evidence type="ECO:0000256" key="1">
    <source>
        <dbReference type="ARBA" id="ARBA00022481"/>
    </source>
</evidence>
<dbReference type="EMBL" id="JAAAWO010000001">
    <property type="protein sequence ID" value="NDW14409.1"/>
    <property type="molecule type" value="Genomic_DNA"/>
</dbReference>
<dbReference type="Pfam" id="PF07963">
    <property type="entry name" value="N_methyl"/>
    <property type="match status" value="1"/>
</dbReference>
<keyword evidence="4" id="KW-1185">Reference proteome</keyword>
<evidence type="ECO:0000256" key="2">
    <source>
        <dbReference type="SAM" id="Phobius"/>
    </source>
</evidence>
<dbReference type="GO" id="GO:0015627">
    <property type="term" value="C:type II protein secretion system complex"/>
    <property type="evidence" value="ECO:0007669"/>
    <property type="project" value="InterPro"/>
</dbReference>
<name>A0A6N9TFU7_9ALTE</name>
<dbReference type="NCBIfam" id="TIGR02532">
    <property type="entry name" value="IV_pilin_GFxxxE"/>
    <property type="match status" value="1"/>
</dbReference>